<feature type="transmembrane region" description="Helical" evidence="1">
    <location>
        <begin position="285"/>
        <end position="305"/>
    </location>
</feature>
<dbReference type="eggNOG" id="ENOG502Z99N">
    <property type="taxonomic scope" value="Bacteria"/>
</dbReference>
<keyword evidence="1" id="KW-0812">Transmembrane</keyword>
<evidence type="ECO:0000256" key="1">
    <source>
        <dbReference type="SAM" id="Phobius"/>
    </source>
</evidence>
<feature type="transmembrane region" description="Helical" evidence="1">
    <location>
        <begin position="325"/>
        <end position="346"/>
    </location>
</feature>
<gene>
    <name evidence="2" type="ordered locus">Csal_1899</name>
</gene>
<evidence type="ECO:0000313" key="2">
    <source>
        <dbReference type="EMBL" id="ABE59251.1"/>
    </source>
</evidence>
<dbReference type="PROSITE" id="PS51257">
    <property type="entry name" value="PROKAR_LIPOPROTEIN"/>
    <property type="match status" value="1"/>
</dbReference>
<feature type="transmembrane region" description="Helical" evidence="1">
    <location>
        <begin position="398"/>
        <end position="419"/>
    </location>
</feature>
<dbReference type="HOGENOM" id="CLU_049305_0_0_6"/>
<feature type="transmembrane region" description="Helical" evidence="1">
    <location>
        <begin position="53"/>
        <end position="69"/>
    </location>
</feature>
<reference evidence="2 3" key="1">
    <citation type="journal article" date="2011" name="Stand. Genomic Sci.">
        <title>Complete genome sequence of the halophilic and highly halotolerant Chromohalobacter salexigens type strain (1H11(T)).</title>
        <authorList>
            <person name="Copeland A."/>
            <person name="O'Connor K."/>
            <person name="Lucas S."/>
            <person name="Lapidus A."/>
            <person name="Berry K.W."/>
            <person name="Detter J.C."/>
            <person name="Del Rio T.G."/>
            <person name="Hammon N."/>
            <person name="Dalin E."/>
            <person name="Tice H."/>
            <person name="Pitluck S."/>
            <person name="Bruce D."/>
            <person name="Goodwin L."/>
            <person name="Han C."/>
            <person name="Tapia R."/>
            <person name="Saunders E."/>
            <person name="Schmutz J."/>
            <person name="Brettin T."/>
            <person name="Larimer F."/>
            <person name="Land M."/>
            <person name="Hauser L."/>
            <person name="Vargas C."/>
            <person name="Nieto J.J."/>
            <person name="Kyrpides N.C."/>
            <person name="Ivanova N."/>
            <person name="Goker M."/>
            <person name="Klenk H.P."/>
            <person name="Csonka L.N."/>
            <person name="Woyke T."/>
        </authorList>
    </citation>
    <scope>NUCLEOTIDE SEQUENCE [LARGE SCALE GENOMIC DNA]</scope>
    <source>
        <strain evidence="3">ATCC BAA-138 / DSM 3043 / CIP 106854 / NCIMB 13768 / 1H11</strain>
    </source>
</reference>
<dbReference type="AlphaFoldDB" id="Q1QWA7"/>
<dbReference type="STRING" id="290398.Csal_1899"/>
<organism evidence="2 3">
    <name type="scientific">Chromohalobacter israelensis (strain ATCC BAA-138 / DSM 3043 / CIP 106854 / NCIMB 13768 / 1H11)</name>
    <name type="common">Chromohalobacter salexigens</name>
    <dbReference type="NCBI Taxonomy" id="290398"/>
    <lineage>
        <taxon>Bacteria</taxon>
        <taxon>Pseudomonadati</taxon>
        <taxon>Pseudomonadota</taxon>
        <taxon>Gammaproteobacteria</taxon>
        <taxon>Oceanospirillales</taxon>
        <taxon>Halomonadaceae</taxon>
        <taxon>Chromohalobacter</taxon>
    </lineage>
</organism>
<dbReference type="EMBL" id="CP000285">
    <property type="protein sequence ID" value="ABE59251.1"/>
    <property type="molecule type" value="Genomic_DNA"/>
</dbReference>
<keyword evidence="1" id="KW-1133">Transmembrane helix</keyword>
<keyword evidence="1" id="KW-0472">Membrane</keyword>
<evidence type="ECO:0000313" key="3">
    <source>
        <dbReference type="Proteomes" id="UP000000239"/>
    </source>
</evidence>
<sequence length="422" mass="45004">MAIRPSSLLIIAMLALSIACSLLHLPLWPAAVLGWLATLRLGLTLPRASRRQTLWLGLAGVSIWLVALWRDTPTSLATAVSINQPLLMMFAGVSFLSMARPAADDASGGERHGSFWGTLAGVHLFGAVINLSVLFLFGDRMQREGRLTRKQVSVLGRAFPAAAAWSPFFVAMGVALTYSPGLDFLALLPWGGLAAMLLLGLIALDAHRLPGTFIGYPLEKGSLLLPGALASSVVVTHFIWPSLSIPLIIAIASPFFAILLVPSASRRQRLHQQLNEGLPRLGPQFALFLVAGVISSGLAALIASAPDRQLIPLDHFGSFAAWVTQGILVVLAFVGIHPLVGIATLAPLVQPMSPDPTLLGMMFLMSWALGTGCSPLSGSNLALCVRYGIRSRDMLRWNLPYALLGWLACGVVFALYAGWQAV</sequence>
<feature type="transmembrane region" description="Helical" evidence="1">
    <location>
        <begin position="76"/>
        <end position="95"/>
    </location>
</feature>
<feature type="transmembrane region" description="Helical" evidence="1">
    <location>
        <begin position="158"/>
        <end position="178"/>
    </location>
</feature>
<name>Q1QWA7_CHRI1</name>
<keyword evidence="3" id="KW-1185">Reference proteome</keyword>
<feature type="transmembrane region" description="Helical" evidence="1">
    <location>
        <begin position="184"/>
        <end position="203"/>
    </location>
</feature>
<feature type="transmembrane region" description="Helical" evidence="1">
    <location>
        <begin position="246"/>
        <end position="264"/>
    </location>
</feature>
<dbReference type="Proteomes" id="UP000000239">
    <property type="component" value="Chromosome"/>
</dbReference>
<proteinExistence type="predicted"/>
<dbReference type="KEGG" id="csa:Csal_1899"/>
<dbReference type="GeneID" id="95334615"/>
<feature type="transmembrane region" description="Helical" evidence="1">
    <location>
        <begin position="115"/>
        <end position="137"/>
    </location>
</feature>
<feature type="transmembrane region" description="Helical" evidence="1">
    <location>
        <begin position="358"/>
        <end position="378"/>
    </location>
</feature>
<protein>
    <submittedName>
        <fullName evidence="2">Uncharacterized protein</fullName>
    </submittedName>
</protein>
<dbReference type="RefSeq" id="WP_011507197.1">
    <property type="nucleotide sequence ID" value="NC_007963.1"/>
</dbReference>
<accession>Q1QWA7</accession>